<feature type="domain" description="J" evidence="1">
    <location>
        <begin position="328"/>
        <end position="399"/>
    </location>
</feature>
<dbReference type="InterPro" id="IPR050817">
    <property type="entry name" value="DjlA_DnaK_co-chaperone"/>
</dbReference>
<dbReference type="InterPro" id="IPR036869">
    <property type="entry name" value="J_dom_sf"/>
</dbReference>
<dbReference type="Gene3D" id="1.10.287.110">
    <property type="entry name" value="DnaJ domain"/>
    <property type="match status" value="1"/>
</dbReference>
<dbReference type="SUPFAM" id="SSF101898">
    <property type="entry name" value="NHL repeat"/>
    <property type="match status" value="1"/>
</dbReference>
<accession>A0A0F9PNW7</accession>
<dbReference type="SUPFAM" id="SSF46565">
    <property type="entry name" value="Chaperone J-domain"/>
    <property type="match status" value="1"/>
</dbReference>
<name>A0A0F9PNW7_9ZZZZ</name>
<sequence length="569" mass="65615">MVYVSPVIGRWYRKQRICGIPLIVVEELSNRQKNNCLSGYHGYDKLLDAVNHLLEFEKRGIPTIKPLPSEFLSHFAGKRDQLEELCVKKKKKEQIHIPRQIDLDRIPYIPLPPSPATWEEWKDGTDELKSEKDIFQIVDSSGWKLTESRKLEKEEKPGTFFKEIRITSEGSLFIDSKGKNEKYSGCKSSLMKRNREGNVVKEVGLDHDIYRIATSPLNDYYAFMSSGGALYAYNGKLERIFEHQLSQDPRIVAHYESTIPTWGTIKSHIRTIDVSTEGKDYLFTISDTAWCINRNHESNWGISMPLNEGWERVVSRITTDVPREEIVNAFSELDLRMPATQEAIKRKYRELAFKWHPDRNKDINAKERMQKINNAFSALTGVDPNSLEIREKTVFDYRKRPDYTFDIVDIGGTTLGVTIATTMFGFPNDWIYASGFADDQVHVYLGSYAGKIVKVDPKGIPLLVYDVSNTPRWIIDTSDYLYIQTDTRLYIIRNSEELVDIKDIKRKEKLIVGDEGFGLVGNKFLKWFNEDGQTIGTITTKDPIRAVYLSRKKVTVETRQHRAVLKIFA</sequence>
<dbReference type="PRINTS" id="PR00625">
    <property type="entry name" value="JDOMAIN"/>
</dbReference>
<dbReference type="PANTHER" id="PTHR24074">
    <property type="entry name" value="CO-CHAPERONE PROTEIN DJLA"/>
    <property type="match status" value="1"/>
</dbReference>
<dbReference type="CDD" id="cd06257">
    <property type="entry name" value="DnaJ"/>
    <property type="match status" value="1"/>
</dbReference>
<evidence type="ECO:0000313" key="2">
    <source>
        <dbReference type="EMBL" id="KKM94877.1"/>
    </source>
</evidence>
<comment type="caution">
    <text evidence="2">The sequence shown here is derived from an EMBL/GenBank/DDBJ whole genome shotgun (WGS) entry which is preliminary data.</text>
</comment>
<evidence type="ECO:0000259" key="1">
    <source>
        <dbReference type="PROSITE" id="PS50076"/>
    </source>
</evidence>
<dbReference type="PROSITE" id="PS50076">
    <property type="entry name" value="DNAJ_2"/>
    <property type="match status" value="1"/>
</dbReference>
<organism evidence="2">
    <name type="scientific">marine sediment metagenome</name>
    <dbReference type="NCBI Taxonomy" id="412755"/>
    <lineage>
        <taxon>unclassified sequences</taxon>
        <taxon>metagenomes</taxon>
        <taxon>ecological metagenomes</taxon>
    </lineage>
</organism>
<protein>
    <recommendedName>
        <fullName evidence="1">J domain-containing protein</fullName>
    </recommendedName>
</protein>
<dbReference type="Pfam" id="PF00226">
    <property type="entry name" value="DnaJ"/>
    <property type="match status" value="1"/>
</dbReference>
<dbReference type="SMART" id="SM00271">
    <property type="entry name" value="DnaJ"/>
    <property type="match status" value="1"/>
</dbReference>
<reference evidence="2" key="1">
    <citation type="journal article" date="2015" name="Nature">
        <title>Complex archaea that bridge the gap between prokaryotes and eukaryotes.</title>
        <authorList>
            <person name="Spang A."/>
            <person name="Saw J.H."/>
            <person name="Jorgensen S.L."/>
            <person name="Zaremba-Niedzwiedzka K."/>
            <person name="Martijn J."/>
            <person name="Lind A.E."/>
            <person name="van Eijk R."/>
            <person name="Schleper C."/>
            <person name="Guy L."/>
            <person name="Ettema T.J."/>
        </authorList>
    </citation>
    <scope>NUCLEOTIDE SEQUENCE</scope>
</reference>
<gene>
    <name evidence="2" type="ORF">LCGC14_1193900</name>
</gene>
<dbReference type="EMBL" id="LAZR01006081">
    <property type="protein sequence ID" value="KKM94877.1"/>
    <property type="molecule type" value="Genomic_DNA"/>
</dbReference>
<dbReference type="AlphaFoldDB" id="A0A0F9PNW7"/>
<dbReference type="InterPro" id="IPR001623">
    <property type="entry name" value="DnaJ_domain"/>
</dbReference>
<proteinExistence type="predicted"/>